<sequence length="418" mass="47055">MSVEVPQEASEEAGSIRAAFLDPDNVSVSDLDRCGHAIFTEWRPKRPFLRRQDGVYLVLRADDVFGLSSDPRTRQIETELMLNRGVKEGAVFDFVRFSMLFSNDKTHSRRRSPFTRTFAFRMIENLRPKIRQLTEILFQDLKEVGSFNFVEEYASKLPAAAIASVLGLPPGDVPYFTQLVYRVSRCLSPSWRDADFSDMEASAAEFKNYVQAVIDDRRNDPRDDFLSSFINATREAEDLSSDEGVVQLMLIILAGSDTTKTGITALIGLLLRHRQAWEALLKDETLVPAAVEEGLRFEPPVGSYPRIALADIDLNGFLLPKGSLLALCTMSALRDEKHYLHPELFDIHRKQMRWHMVFGAGAHRCLGEALARLELQEGLATILRHAPALSIEGAWPTLHGHGGVRRIAEMRVCIRGEN</sequence>
<dbReference type="RefSeq" id="WP_060716570.1">
    <property type="nucleotide sequence ID" value="NZ_CP055267.1"/>
</dbReference>
<dbReference type="InterPro" id="IPR036396">
    <property type="entry name" value="Cyt_P450_sf"/>
</dbReference>
<dbReference type="EMBL" id="QUSG01000018">
    <property type="protein sequence ID" value="KAA3522425.1"/>
    <property type="molecule type" value="Genomic_DNA"/>
</dbReference>
<reference evidence="5" key="4">
    <citation type="submission" date="2020-11" db="EMBL/GenBank/DDBJ databases">
        <title>Agrobacterium vitis strain K377 genome.</title>
        <authorList>
            <person name="Xi H."/>
        </authorList>
    </citation>
    <scope>NUCLEOTIDE SEQUENCE</scope>
    <source>
        <strain evidence="5">K377</strain>
        <plasmid evidence="5">unnamed2</plasmid>
    </source>
</reference>
<evidence type="ECO:0000313" key="5">
    <source>
        <dbReference type="EMBL" id="MBF2712896.1"/>
    </source>
</evidence>
<dbReference type="PRINTS" id="PR00359">
    <property type="entry name" value="BP450"/>
</dbReference>
<dbReference type="CDD" id="cd20629">
    <property type="entry name" value="P450_pinF1-like"/>
    <property type="match status" value="1"/>
</dbReference>
<evidence type="ECO:0000313" key="10">
    <source>
        <dbReference type="Proteomes" id="UP000436692"/>
    </source>
</evidence>
<evidence type="ECO:0000313" key="4">
    <source>
        <dbReference type="EMBL" id="KAA3522425.1"/>
    </source>
</evidence>
<evidence type="ECO:0000313" key="6">
    <source>
        <dbReference type="EMBL" id="MUP06925.1"/>
    </source>
</evidence>
<dbReference type="Pfam" id="PF00067">
    <property type="entry name" value="p450"/>
    <property type="match status" value="1"/>
</dbReference>
<reference evidence="4 11" key="1">
    <citation type="submission" date="2018-08" db="EMBL/GenBank/DDBJ databases">
        <title>Genome sequencing of Agrobacterium vitis strain ICMP 10754.</title>
        <authorList>
            <person name="Visnovsky S.B."/>
            <person name="Pitman A.R."/>
        </authorList>
    </citation>
    <scope>NUCLEOTIDE SEQUENCE [LARGE SCALE GENOMIC DNA]</scope>
    <source>
        <strain evidence="4 11">ICMP 10754</strain>
    </source>
</reference>
<evidence type="ECO:0000313" key="11">
    <source>
        <dbReference type="Proteomes" id="UP000436911"/>
    </source>
</evidence>
<dbReference type="SUPFAM" id="SSF48264">
    <property type="entry name" value="Cytochrome P450"/>
    <property type="match status" value="1"/>
</dbReference>
<gene>
    <name evidence="6" type="ORF">BBI04_019190</name>
    <name evidence="4" type="ORF">DXT89_21735</name>
    <name evidence="8" type="ORF">GOZ88_24180</name>
    <name evidence="7" type="ORF">GOZ95_22305</name>
    <name evidence="5" type="ORF">IEI95_001280</name>
</gene>
<dbReference type="GO" id="GO:0020037">
    <property type="term" value="F:heme binding"/>
    <property type="evidence" value="ECO:0007669"/>
    <property type="project" value="InterPro"/>
</dbReference>
<dbReference type="Gene3D" id="1.10.630.10">
    <property type="entry name" value="Cytochrome P450"/>
    <property type="match status" value="1"/>
</dbReference>
<evidence type="ECO:0000313" key="8">
    <source>
        <dbReference type="EMBL" id="MVA59204.1"/>
    </source>
</evidence>
<dbReference type="PANTHER" id="PTHR46696:SF1">
    <property type="entry name" value="CYTOCHROME P450 YJIB-RELATED"/>
    <property type="match status" value="1"/>
</dbReference>
<dbReference type="EMBL" id="WPHU01000014">
    <property type="protein sequence ID" value="MVA59204.1"/>
    <property type="molecule type" value="Genomic_DNA"/>
</dbReference>
<dbReference type="Proteomes" id="UP000440716">
    <property type="component" value="Unassembled WGS sequence"/>
</dbReference>
<dbReference type="Proteomes" id="UP000655037">
    <property type="component" value="Unassembled WGS sequence"/>
</dbReference>
<keyword evidence="5" id="KW-0614">Plasmid</keyword>
<dbReference type="GO" id="GO:0005506">
    <property type="term" value="F:iron ion binding"/>
    <property type="evidence" value="ECO:0007669"/>
    <property type="project" value="InterPro"/>
</dbReference>
<proteinExistence type="inferred from homology"/>
<dbReference type="Proteomes" id="UP000436911">
    <property type="component" value="Unassembled WGS sequence"/>
</dbReference>
<geneLocation type="plasmid" evidence="5">
    <name>unnamed2</name>
</geneLocation>
<organism evidence="8 12">
    <name type="scientific">Agrobacterium vitis</name>
    <name type="common">Rhizobium vitis</name>
    <dbReference type="NCBI Taxonomy" id="373"/>
    <lineage>
        <taxon>Bacteria</taxon>
        <taxon>Pseudomonadati</taxon>
        <taxon>Pseudomonadota</taxon>
        <taxon>Alphaproteobacteria</taxon>
        <taxon>Hyphomicrobiales</taxon>
        <taxon>Rhizobiaceae</taxon>
        <taxon>Rhizobium/Agrobacterium group</taxon>
        <taxon>Agrobacterium</taxon>
    </lineage>
</organism>
<dbReference type="GO" id="GO:0016705">
    <property type="term" value="F:oxidoreductase activity, acting on paired donors, with incorporation or reduction of molecular oxygen"/>
    <property type="evidence" value="ECO:0007669"/>
    <property type="project" value="InterPro"/>
</dbReference>
<dbReference type="PRINTS" id="PR00385">
    <property type="entry name" value="P450"/>
</dbReference>
<dbReference type="InterPro" id="IPR002397">
    <property type="entry name" value="Cyt_P450_B"/>
</dbReference>
<comment type="cofactor">
    <cofactor evidence="1">
        <name>heme</name>
        <dbReference type="ChEBI" id="CHEBI:30413"/>
    </cofactor>
</comment>
<dbReference type="GO" id="GO:0004497">
    <property type="term" value="F:monooxygenase activity"/>
    <property type="evidence" value="ECO:0007669"/>
    <property type="project" value="UniProtKB-KW"/>
</dbReference>
<reference evidence="10 12" key="3">
    <citation type="submission" date="2019-12" db="EMBL/GenBank/DDBJ databases">
        <title>Whole-genome sequencing of Allorhizobium vitis.</title>
        <authorList>
            <person name="Gan H.M."/>
            <person name="Szegedi E."/>
            <person name="Burr T."/>
            <person name="Savka M.A."/>
        </authorList>
    </citation>
    <scope>NUCLEOTIDE SEQUENCE [LARGE SCALE GENOMIC DNA]</scope>
    <source>
        <strain evidence="8 12">CG415</strain>
        <strain evidence="7 10">CG989</strain>
    </source>
</reference>
<keyword evidence="3" id="KW-0479">Metal-binding</keyword>
<dbReference type="InterPro" id="IPR001128">
    <property type="entry name" value="Cyt_P450"/>
</dbReference>
<evidence type="ECO:0000313" key="12">
    <source>
        <dbReference type="Proteomes" id="UP000440716"/>
    </source>
</evidence>
<dbReference type="EMBL" id="JACXXJ020000002">
    <property type="protein sequence ID" value="MBF2712896.1"/>
    <property type="molecule type" value="Genomic_DNA"/>
</dbReference>
<evidence type="ECO:0000256" key="3">
    <source>
        <dbReference type="RuleBase" id="RU000461"/>
    </source>
</evidence>
<dbReference type="EMBL" id="WPHM01000014">
    <property type="protein sequence ID" value="MUZ60165.1"/>
    <property type="molecule type" value="Genomic_DNA"/>
</dbReference>
<dbReference type="InterPro" id="IPR017972">
    <property type="entry name" value="Cyt_P450_CS"/>
</dbReference>
<accession>A0A109CXX2</accession>
<dbReference type="GeneID" id="60684704"/>
<evidence type="ECO:0000313" key="9">
    <source>
        <dbReference type="Proteomes" id="UP000175993"/>
    </source>
</evidence>
<dbReference type="Proteomes" id="UP000175993">
    <property type="component" value="Unassembled WGS sequence"/>
</dbReference>
<keyword evidence="3" id="KW-0503">Monooxygenase</keyword>
<dbReference type="Proteomes" id="UP000436692">
    <property type="component" value="Unassembled WGS sequence"/>
</dbReference>
<name>A0A109CXX2_AGRVI</name>
<comment type="similarity">
    <text evidence="2 3">Belongs to the cytochrome P450 family.</text>
</comment>
<keyword evidence="3" id="KW-0349">Heme</keyword>
<evidence type="ECO:0000256" key="1">
    <source>
        <dbReference type="ARBA" id="ARBA00001971"/>
    </source>
</evidence>
<dbReference type="PANTHER" id="PTHR46696">
    <property type="entry name" value="P450, PUTATIVE (EUROFUNG)-RELATED"/>
    <property type="match status" value="1"/>
</dbReference>
<protein>
    <submittedName>
        <fullName evidence="8">Cytochrome P450</fullName>
    </submittedName>
</protein>
<evidence type="ECO:0000313" key="7">
    <source>
        <dbReference type="EMBL" id="MUZ60165.1"/>
    </source>
</evidence>
<evidence type="ECO:0000256" key="2">
    <source>
        <dbReference type="ARBA" id="ARBA00010617"/>
    </source>
</evidence>
<dbReference type="EMBL" id="MBEV02000011">
    <property type="protein sequence ID" value="MUP06925.1"/>
    <property type="molecule type" value="Genomic_DNA"/>
</dbReference>
<reference evidence="6 9" key="2">
    <citation type="submission" date="2019-11" db="EMBL/GenBank/DDBJ databases">
        <title>Whole-genome sequencing of Allorhizobium vitis.</title>
        <authorList>
            <person name="Gan H.M."/>
            <person name="Savka M.A."/>
        </authorList>
    </citation>
    <scope>NUCLEOTIDE SEQUENCE [LARGE SCALE GENOMIC DNA]</scope>
    <source>
        <strain evidence="6 9">AB4</strain>
    </source>
</reference>
<dbReference type="PROSITE" id="PS00086">
    <property type="entry name" value="CYTOCHROME_P450"/>
    <property type="match status" value="1"/>
</dbReference>
<keyword evidence="3" id="KW-0560">Oxidoreductase</keyword>
<keyword evidence="3" id="KW-0408">Iron</keyword>
<comment type="caution">
    <text evidence="8">The sequence shown here is derived from an EMBL/GenBank/DDBJ whole genome shotgun (WGS) entry which is preliminary data.</text>
</comment>
<dbReference type="AlphaFoldDB" id="A0A109CXX2"/>
<dbReference type="OrthoDB" id="9801155at2"/>